<proteinExistence type="inferred from homology"/>
<protein>
    <submittedName>
        <fullName evidence="5">Cytosolic Fe-S cluster assembly factor NARFL</fullName>
    </submittedName>
</protein>
<dbReference type="GO" id="GO:0051539">
    <property type="term" value="F:4 iron, 4 sulfur cluster binding"/>
    <property type="evidence" value="ECO:0007669"/>
    <property type="project" value="UniProtKB-KW"/>
</dbReference>
<name>A0A1U7LL43_NEOID</name>
<comment type="similarity">
    <text evidence="1">Belongs to the NARF family.</text>
</comment>
<dbReference type="PANTHER" id="PTHR11615">
    <property type="entry name" value="NITRATE, FORMATE, IRON DEHYDROGENASE"/>
    <property type="match status" value="1"/>
</dbReference>
<dbReference type="OrthoDB" id="10253113at2759"/>
<feature type="domain" description="Iron hydrogenase large subunit C-terminal" evidence="4">
    <location>
        <begin position="107"/>
        <end position="410"/>
    </location>
</feature>
<sequence length="507" mass="56620">MSRILRAEDLNDFISPGQACIKPVEIVKTNLSGKTEIRVDGTSYYEVGIDGSEKQLEAASITLNDCLACSGCITSAESVLVSLQSHNEVNKVLKENQMKSQGDRQLVVISISPQSRASIAAAFNLSIPSTHARLVTFLTEILNFDYVFDISIAREICLHESAQEFLQRYGARKMGGEAQALPVLASSCPGWICYAEKTHGEVLPYMSRVRSPQQIMGMLLKSCLFANRGIERKQIYHVSVMPCFDKKLEASRGDFEVDGTRDVDCVITTTELVAMIKEANVDLREVTEAQKSKKWDYLPYTHLGSSSGGYLAHIMTLAAQQLFDINDLEVASQKHITIKTIRNNDMKEYTLLSSTGDVLLRMATCYGFRNIQNLVRKLKKDSPGRHRTRECKEYDYVEVMACPGGCINGGGQVKPVLTMEERIYTPKEWVDYVEGIYQGLPTCTLDLKSVQEVYGWMRGQEKELLYTGYRAVEHNLGNPLGEKWISGCITSAESVLVSLQSHNEVNK</sequence>
<dbReference type="Gene3D" id="3.40.950.10">
    <property type="entry name" value="Fe-only Hydrogenase (Larger Subunit), Chain L, domain 3"/>
    <property type="match status" value="1"/>
</dbReference>
<keyword evidence="2" id="KW-0408">Iron</keyword>
<dbReference type="SUPFAM" id="SSF53920">
    <property type="entry name" value="Fe-only hydrogenase"/>
    <property type="match status" value="1"/>
</dbReference>
<dbReference type="Pfam" id="PF02906">
    <property type="entry name" value="Fe_hyd_lg_C"/>
    <property type="match status" value="1"/>
</dbReference>
<dbReference type="InterPro" id="IPR050340">
    <property type="entry name" value="Cytosolic_Fe-S_CAF"/>
</dbReference>
<organism evidence="5 6">
    <name type="scientific">Neolecta irregularis (strain DAH-3)</name>
    <dbReference type="NCBI Taxonomy" id="1198029"/>
    <lineage>
        <taxon>Eukaryota</taxon>
        <taxon>Fungi</taxon>
        <taxon>Dikarya</taxon>
        <taxon>Ascomycota</taxon>
        <taxon>Taphrinomycotina</taxon>
        <taxon>Neolectales</taxon>
        <taxon>Neolectaceae</taxon>
        <taxon>Neolecta</taxon>
    </lineage>
</organism>
<dbReference type="InterPro" id="IPR009016">
    <property type="entry name" value="Fe_hydrogenase"/>
</dbReference>
<keyword evidence="3" id="KW-0411">Iron-sulfur</keyword>
<dbReference type="Proteomes" id="UP000186594">
    <property type="component" value="Unassembled WGS sequence"/>
</dbReference>
<dbReference type="EMBL" id="LXFE01002035">
    <property type="protein sequence ID" value="OLL23241.1"/>
    <property type="molecule type" value="Genomic_DNA"/>
</dbReference>
<evidence type="ECO:0000313" key="6">
    <source>
        <dbReference type="Proteomes" id="UP000186594"/>
    </source>
</evidence>
<dbReference type="AlphaFoldDB" id="A0A1U7LL43"/>
<keyword evidence="6" id="KW-1185">Reference proteome</keyword>
<evidence type="ECO:0000313" key="5">
    <source>
        <dbReference type="EMBL" id="OLL23241.1"/>
    </source>
</evidence>
<feature type="non-terminal residue" evidence="5">
    <location>
        <position position="507"/>
    </location>
</feature>
<evidence type="ECO:0000256" key="2">
    <source>
        <dbReference type="ARBA" id="ARBA00022485"/>
    </source>
</evidence>
<comment type="caution">
    <text evidence="5">The sequence shown here is derived from an EMBL/GenBank/DDBJ whole genome shotgun (WGS) entry which is preliminary data.</text>
</comment>
<keyword evidence="2" id="KW-0004">4Fe-4S</keyword>
<evidence type="ECO:0000259" key="4">
    <source>
        <dbReference type="Pfam" id="PF02906"/>
    </source>
</evidence>
<reference evidence="5 6" key="1">
    <citation type="submission" date="2016-04" db="EMBL/GenBank/DDBJ databases">
        <title>Evolutionary innovation and constraint leading to complex multicellularity in the Ascomycota.</title>
        <authorList>
            <person name="Cisse O."/>
            <person name="Nguyen A."/>
            <person name="Hewitt D.A."/>
            <person name="Jedd G."/>
            <person name="Stajich J.E."/>
        </authorList>
    </citation>
    <scope>NUCLEOTIDE SEQUENCE [LARGE SCALE GENOMIC DNA]</scope>
    <source>
        <strain evidence="5 6">DAH-3</strain>
    </source>
</reference>
<dbReference type="InterPro" id="IPR004108">
    <property type="entry name" value="Fe_hydrogenase_lsu_C"/>
</dbReference>
<dbReference type="OMA" id="VMPCTCK"/>
<evidence type="ECO:0000256" key="1">
    <source>
        <dbReference type="ARBA" id="ARBA00006596"/>
    </source>
</evidence>
<evidence type="ECO:0000256" key="3">
    <source>
        <dbReference type="ARBA" id="ARBA00023014"/>
    </source>
</evidence>
<gene>
    <name evidence="5" type="ORF">NEOLI_005094</name>
</gene>
<dbReference type="STRING" id="1198029.A0A1U7LL43"/>
<keyword evidence="2" id="KW-0479">Metal-binding</keyword>
<dbReference type="Gene3D" id="3.40.50.1780">
    <property type="match status" value="1"/>
</dbReference>
<accession>A0A1U7LL43</accession>